<evidence type="ECO:0000256" key="8">
    <source>
        <dbReference type="SAM" id="Phobius"/>
    </source>
</evidence>
<keyword evidence="3" id="KW-0547">Nucleotide-binding</keyword>
<dbReference type="EMBL" id="LBXL01000022">
    <property type="protein sequence ID" value="KKR29776.1"/>
    <property type="molecule type" value="Genomic_DNA"/>
</dbReference>
<keyword evidence="6 8" id="KW-1133">Transmembrane helix</keyword>
<feature type="transmembrane region" description="Helical" evidence="8">
    <location>
        <begin position="1116"/>
        <end position="1133"/>
    </location>
</feature>
<feature type="transmembrane region" description="Helical" evidence="8">
    <location>
        <begin position="885"/>
        <end position="904"/>
    </location>
</feature>
<dbReference type="InterPro" id="IPR023299">
    <property type="entry name" value="ATPase_P-typ_cyto_dom_N"/>
</dbReference>
<comment type="subcellular location">
    <subcellularLocation>
        <location evidence="1">Membrane</location>
        <topology evidence="1">Multi-pass membrane protein</topology>
    </subcellularLocation>
</comment>
<evidence type="ECO:0000256" key="3">
    <source>
        <dbReference type="ARBA" id="ARBA00022741"/>
    </source>
</evidence>
<dbReference type="InterPro" id="IPR004837">
    <property type="entry name" value="NaCa_Exmemb"/>
</dbReference>
<feature type="transmembrane region" description="Helical" evidence="8">
    <location>
        <begin position="814"/>
        <end position="837"/>
    </location>
</feature>
<evidence type="ECO:0000256" key="6">
    <source>
        <dbReference type="ARBA" id="ARBA00022989"/>
    </source>
</evidence>
<evidence type="ECO:0000256" key="2">
    <source>
        <dbReference type="ARBA" id="ARBA00022692"/>
    </source>
</evidence>
<keyword evidence="7 8" id="KW-0472">Membrane</keyword>
<dbReference type="InterPro" id="IPR044492">
    <property type="entry name" value="P_typ_ATPase_HD_dom"/>
</dbReference>
<dbReference type="GO" id="GO:0055085">
    <property type="term" value="P:transmembrane transport"/>
    <property type="evidence" value="ECO:0007669"/>
    <property type="project" value="InterPro"/>
</dbReference>
<dbReference type="InterPro" id="IPR059000">
    <property type="entry name" value="ATPase_P-type_domA"/>
</dbReference>
<feature type="transmembrane region" description="Helical" evidence="8">
    <location>
        <begin position="1016"/>
        <end position="1035"/>
    </location>
</feature>
<dbReference type="Gene3D" id="2.70.150.10">
    <property type="entry name" value="Calcium-transporting ATPase, cytoplasmic transduction domain A"/>
    <property type="match status" value="1"/>
</dbReference>
<dbReference type="InterPro" id="IPR018303">
    <property type="entry name" value="ATPase_P-typ_P_site"/>
</dbReference>
<dbReference type="SFLD" id="SFLDF00027">
    <property type="entry name" value="p-type_atpase"/>
    <property type="match status" value="1"/>
</dbReference>
<dbReference type="SFLD" id="SFLDG00002">
    <property type="entry name" value="C1.7:_P-type_atpase_like"/>
    <property type="match status" value="1"/>
</dbReference>
<feature type="transmembrane region" description="Helical" evidence="8">
    <location>
        <begin position="789"/>
        <end position="808"/>
    </location>
</feature>
<keyword evidence="5" id="KW-1278">Translocase</keyword>
<dbReference type="AlphaFoldDB" id="A0A0G0PXE0"/>
<gene>
    <name evidence="10" type="ORF">UT61_C0022G0004</name>
</gene>
<keyword evidence="4" id="KW-0067">ATP-binding</keyword>
<feature type="transmembrane region" description="Helical" evidence="8">
    <location>
        <begin position="759"/>
        <end position="777"/>
    </location>
</feature>
<dbReference type="SUPFAM" id="SSF81653">
    <property type="entry name" value="Calcium ATPase, transduction domain A"/>
    <property type="match status" value="1"/>
</dbReference>
<dbReference type="Pfam" id="PF00690">
    <property type="entry name" value="Cation_ATPase_N"/>
    <property type="match status" value="1"/>
</dbReference>
<dbReference type="Proteomes" id="UP000034793">
    <property type="component" value="Unassembled WGS sequence"/>
</dbReference>
<evidence type="ECO:0000256" key="7">
    <source>
        <dbReference type="ARBA" id="ARBA00023136"/>
    </source>
</evidence>
<evidence type="ECO:0000256" key="1">
    <source>
        <dbReference type="ARBA" id="ARBA00004141"/>
    </source>
</evidence>
<keyword evidence="2 8" id="KW-0812">Transmembrane</keyword>
<feature type="transmembrane region" description="Helical" evidence="8">
    <location>
        <begin position="992"/>
        <end position="1010"/>
    </location>
</feature>
<dbReference type="PANTHER" id="PTHR42861">
    <property type="entry name" value="CALCIUM-TRANSPORTING ATPASE"/>
    <property type="match status" value="1"/>
</dbReference>
<dbReference type="GO" id="GO:0016020">
    <property type="term" value="C:membrane"/>
    <property type="evidence" value="ECO:0007669"/>
    <property type="project" value="UniProtKB-SubCell"/>
</dbReference>
<evidence type="ECO:0000256" key="5">
    <source>
        <dbReference type="ARBA" id="ARBA00022967"/>
    </source>
</evidence>
<dbReference type="Gene3D" id="3.40.1110.10">
    <property type="entry name" value="Calcium-transporting ATPase, cytoplasmic domain N"/>
    <property type="match status" value="2"/>
</dbReference>
<feature type="transmembrane region" description="Helical" evidence="8">
    <location>
        <begin position="630"/>
        <end position="653"/>
    </location>
</feature>
<dbReference type="SFLD" id="SFLDS00003">
    <property type="entry name" value="Haloacid_Dehalogenase"/>
    <property type="match status" value="1"/>
</dbReference>
<dbReference type="Pfam" id="PF00122">
    <property type="entry name" value="E1-E2_ATPase"/>
    <property type="match status" value="1"/>
</dbReference>
<feature type="transmembrane region" description="Helical" evidence="8">
    <location>
        <begin position="721"/>
        <end position="739"/>
    </location>
</feature>
<dbReference type="NCBIfam" id="TIGR01494">
    <property type="entry name" value="ATPase_P-type"/>
    <property type="match status" value="2"/>
</dbReference>
<dbReference type="GO" id="GO:0016887">
    <property type="term" value="F:ATP hydrolysis activity"/>
    <property type="evidence" value="ECO:0007669"/>
    <property type="project" value="InterPro"/>
</dbReference>
<dbReference type="PRINTS" id="PR00119">
    <property type="entry name" value="CATATPASE"/>
</dbReference>
<feature type="transmembrane region" description="Helical" evidence="8">
    <location>
        <begin position="216"/>
        <end position="235"/>
    </location>
</feature>
<feature type="transmembrane region" description="Helical" evidence="8">
    <location>
        <begin position="1056"/>
        <end position="1083"/>
    </location>
</feature>
<dbReference type="Gene3D" id="3.40.50.1000">
    <property type="entry name" value="HAD superfamily/HAD-like"/>
    <property type="match status" value="2"/>
</dbReference>
<dbReference type="InterPro" id="IPR004014">
    <property type="entry name" value="ATPase_P-typ_cation-transptr_N"/>
</dbReference>
<accession>A0A0G0PXE0</accession>
<feature type="transmembrane region" description="Helical" evidence="8">
    <location>
        <begin position="916"/>
        <end position="932"/>
    </location>
</feature>
<feature type="transmembrane region" description="Helical" evidence="8">
    <location>
        <begin position="241"/>
        <end position="267"/>
    </location>
</feature>
<feature type="transmembrane region" description="Helical" evidence="8">
    <location>
        <begin position="1089"/>
        <end position="1107"/>
    </location>
</feature>
<feature type="domain" description="Cation-transporting P-type ATPase N-terminal" evidence="9">
    <location>
        <begin position="1"/>
        <end position="61"/>
    </location>
</feature>
<dbReference type="Pfam" id="PF00702">
    <property type="entry name" value="Hydrolase"/>
    <property type="match status" value="1"/>
</dbReference>
<dbReference type="Pfam" id="PF01699">
    <property type="entry name" value="Na_Ca_ex"/>
    <property type="match status" value="2"/>
</dbReference>
<feature type="transmembrane region" description="Helical" evidence="8">
    <location>
        <begin position="694"/>
        <end position="714"/>
    </location>
</feature>
<dbReference type="InterPro" id="IPR006068">
    <property type="entry name" value="ATPase_P-typ_cation-transptr_C"/>
</dbReference>
<dbReference type="InterPro" id="IPR023214">
    <property type="entry name" value="HAD_sf"/>
</dbReference>
<sequence length="1134" mass="124336">MRLKSSGLSESEAKLRLKKFGLNKLPEVAPPSDLSILISQFKSPLIYILLFAGIVTLMLRDYTDATVISFAVVINTVLGFFQERRASKALLALKALIHPIAVVVRDGERMKIEVESIVPDDVCILNTGDKIPADGKILSANHLFISEAILTGESVPVGKEKNDKAFMGTVVTAGNGILLVETTGEETEIGKIALQVQEPYEDTPLKRQLVNFSRQLTILVFSLTAFVFIVGLVSGRELLEIFTTSVALAVSSIPEGLLVGLTVVLAIGMQKILKQKGLVRNLVSAETLGGVTTICIDKTGTLTEGKMRVVEVLGDKVEIAKQALIANDLDDPLVIALWEWANKHLTTKDMKGVGVDEYLDKHERVDSIPFTSKERFFASLNIVSPGRKVLFVNGAPEFLLEWTKLSEIKRQKIRVEIDRLTGEGKRLVGMAKRVVSKKRDGITPDAVKRDLEWVGLVAFTDPIRLGVKDALEKVKSARVKLIVITGDYAQTAVSVLKNLNIHIDEDNVILGSELETIPISTLRRKLQTTDALLFARTTPSQKLKIVRALKENKEVIAMMGDGVNDAPALKHADIGIVVGDASDVAKESADLVLLDSSFATIVSAIEEGRGIFENIRKIVLYLMSDAFEEIVAVIGGILLGLPLPVTAAQILWINLVSDGFPHLALTIDPRSSEIMQASPRNSQEPLVASWMKKLILIVSLWGGTTGLVLFIYFYRTTGNIILAQSVAFATLGINSLIFVFSVRTLRQPVWKQNPFENKWLNIAVLGGILMQIFPFVFPTTREFLGLYPLRVGSWIVIFAAGVFVFIMIEFMKYIFRVIILILSFVLIKAADMVVVSLRRISKVTHTGVFALSAVLLALGTSLPELFVAITSALEGSPTLSFGNVLGANIANISLVAGLSAFFAGKVYVQGGFLKKDVIIALIAGVLPLFLVLDKTLSRVDGMILLSVYGAYSSSLFRKRFMQIAKEQQEETSFIYRLTRRFNHIDSAKSKEIGRLFIGVALLLGSADAIVRVAQQLALLANIPVLLVGLIVISIGTTLPEVAFSFRAIEDHEPTMFFGNLLGSIIANSTLVLGVATVITPIRIVALEEYTEAAMSFILIFLTFWFFIKSKGRLDRWEAGLLLVLYLIFVIVEFV</sequence>
<comment type="caution">
    <text evidence="10">The sequence shown here is derived from an EMBL/GenBank/DDBJ whole genome shotgun (WGS) entry which is preliminary data.</text>
</comment>
<dbReference type="GO" id="GO:0005524">
    <property type="term" value="F:ATP binding"/>
    <property type="evidence" value="ECO:0007669"/>
    <property type="project" value="UniProtKB-KW"/>
</dbReference>
<dbReference type="PRINTS" id="PR00120">
    <property type="entry name" value="HATPASE"/>
</dbReference>
<evidence type="ECO:0000259" key="9">
    <source>
        <dbReference type="SMART" id="SM00831"/>
    </source>
</evidence>
<dbReference type="InterPro" id="IPR036412">
    <property type="entry name" value="HAD-like_sf"/>
</dbReference>
<dbReference type="Gene3D" id="1.20.1110.10">
    <property type="entry name" value="Calcium-transporting ATPase, transmembrane domain"/>
    <property type="match status" value="2"/>
</dbReference>
<feature type="transmembrane region" description="Helical" evidence="8">
    <location>
        <begin position="41"/>
        <end position="59"/>
    </location>
</feature>
<dbReference type="SMART" id="SM00831">
    <property type="entry name" value="Cation_ATPase_N"/>
    <property type="match status" value="1"/>
</dbReference>
<dbReference type="InterPro" id="IPR001757">
    <property type="entry name" value="P_typ_ATPase"/>
</dbReference>
<dbReference type="InterPro" id="IPR008250">
    <property type="entry name" value="ATPase_P-typ_transduc_dom_A_sf"/>
</dbReference>
<organism evidence="10 11">
    <name type="scientific">Candidatus Woesebacteria bacterium GW2011_GWA1_39_8</name>
    <dbReference type="NCBI Taxonomy" id="1618552"/>
    <lineage>
        <taxon>Bacteria</taxon>
        <taxon>Candidatus Woeseibacteriota</taxon>
    </lineage>
</organism>
<proteinExistence type="predicted"/>
<dbReference type="Pfam" id="PF00689">
    <property type="entry name" value="Cation_ATPase_C"/>
    <property type="match status" value="1"/>
</dbReference>
<protein>
    <submittedName>
        <fullName evidence="10">Cation-transporting ATPase</fullName>
    </submittedName>
</protein>
<dbReference type="InterPro" id="IPR023298">
    <property type="entry name" value="ATPase_P-typ_TM_dom_sf"/>
</dbReference>
<evidence type="ECO:0000256" key="4">
    <source>
        <dbReference type="ARBA" id="ARBA00022840"/>
    </source>
</evidence>
<reference evidence="10 11" key="1">
    <citation type="journal article" date="2015" name="Nature">
        <title>rRNA introns, odd ribosomes, and small enigmatic genomes across a large radiation of phyla.</title>
        <authorList>
            <person name="Brown C.T."/>
            <person name="Hug L.A."/>
            <person name="Thomas B.C."/>
            <person name="Sharon I."/>
            <person name="Castelle C.J."/>
            <person name="Singh A."/>
            <person name="Wilkins M.J."/>
            <person name="Williams K.H."/>
            <person name="Banfield J.F."/>
        </authorList>
    </citation>
    <scope>NUCLEOTIDE SEQUENCE [LARGE SCALE GENOMIC DNA]</scope>
</reference>
<dbReference type="SUPFAM" id="SSF81665">
    <property type="entry name" value="Calcium ATPase, transmembrane domain M"/>
    <property type="match status" value="1"/>
</dbReference>
<dbReference type="PROSITE" id="PS00154">
    <property type="entry name" value="ATPASE_E1_E2"/>
    <property type="match status" value="1"/>
</dbReference>
<feature type="transmembrane region" description="Helical" evidence="8">
    <location>
        <begin position="849"/>
        <end position="873"/>
    </location>
</feature>
<dbReference type="Gene3D" id="1.20.1420.30">
    <property type="entry name" value="NCX, central ion-binding region"/>
    <property type="match status" value="1"/>
</dbReference>
<feature type="transmembrane region" description="Helical" evidence="8">
    <location>
        <begin position="938"/>
        <end position="956"/>
    </location>
</feature>
<evidence type="ECO:0000313" key="10">
    <source>
        <dbReference type="EMBL" id="KKR29776.1"/>
    </source>
</evidence>
<dbReference type="SUPFAM" id="SSF56784">
    <property type="entry name" value="HAD-like"/>
    <property type="match status" value="1"/>
</dbReference>
<evidence type="ECO:0000313" key="11">
    <source>
        <dbReference type="Proteomes" id="UP000034793"/>
    </source>
</evidence>
<name>A0A0G0PXE0_9BACT</name>
<dbReference type="InterPro" id="IPR044880">
    <property type="entry name" value="NCX_ion-bd_dom_sf"/>
</dbReference>